<sequence length="217" mass="23673">MKNPFSFIKDSSTAKLPIITLLILLATLLGLMMVGYEHFLSPKSEELVKAEKLKMEEDETLLDDPTPIIIDSTEDLEPATTSSNQDDSAAAAQQALEEQKKEAEAEKVPESESLKNVGGKSHAYTVEKGETFFGIANRFGLKPDQLKALNPGVDPNGIKVGVTKLNVKIQTIHTVGPGDVLRVVAAKYGVSKKSLMEVNHKDQDITLRGEQLIIPLH</sequence>
<reference evidence="4" key="1">
    <citation type="submission" date="2018-05" db="EMBL/GenBank/DDBJ databases">
        <title>Pseudarcicella sp. HME7025 Genome sequencing and assembly.</title>
        <authorList>
            <person name="Kim H."/>
            <person name="Kang H."/>
            <person name="Joh K."/>
        </authorList>
    </citation>
    <scope>NUCLEOTIDE SEQUENCE [LARGE SCALE GENOMIC DNA]</scope>
    <source>
        <strain evidence="4">HME7025</strain>
    </source>
</reference>
<evidence type="ECO:0000313" key="4">
    <source>
        <dbReference type="Proteomes" id="UP000245468"/>
    </source>
</evidence>
<dbReference type="SMART" id="SM00257">
    <property type="entry name" value="LysM"/>
    <property type="match status" value="2"/>
</dbReference>
<keyword evidence="4" id="KW-1185">Reference proteome</keyword>
<dbReference type="EMBL" id="CP029346">
    <property type="protein sequence ID" value="AWL08360.1"/>
    <property type="molecule type" value="Genomic_DNA"/>
</dbReference>
<dbReference type="InterPro" id="IPR018392">
    <property type="entry name" value="LysM"/>
</dbReference>
<dbReference type="PROSITE" id="PS51782">
    <property type="entry name" value="LYSM"/>
    <property type="match status" value="2"/>
</dbReference>
<feature type="region of interest" description="Disordered" evidence="1">
    <location>
        <begin position="77"/>
        <end position="119"/>
    </location>
</feature>
<dbReference type="AlphaFoldDB" id="A0A2S2DTL1"/>
<evidence type="ECO:0000256" key="1">
    <source>
        <dbReference type="SAM" id="MobiDB-lite"/>
    </source>
</evidence>
<protein>
    <submittedName>
        <fullName evidence="3">Uncharacterized protein</fullName>
    </submittedName>
</protein>
<proteinExistence type="predicted"/>
<evidence type="ECO:0000313" key="3">
    <source>
        <dbReference type="EMBL" id="AWL08360.1"/>
    </source>
</evidence>
<dbReference type="InterPro" id="IPR036779">
    <property type="entry name" value="LysM_dom_sf"/>
</dbReference>
<dbReference type="PANTHER" id="PTHR33734">
    <property type="entry name" value="LYSM DOMAIN-CONTAINING GPI-ANCHORED PROTEIN 2"/>
    <property type="match status" value="1"/>
</dbReference>
<dbReference type="Gene3D" id="3.10.350.10">
    <property type="entry name" value="LysM domain"/>
    <property type="match status" value="2"/>
</dbReference>
<organism evidence="3 4">
    <name type="scientific">Aquirufa nivalisilvae</name>
    <dbReference type="NCBI Taxonomy" id="2516557"/>
    <lineage>
        <taxon>Bacteria</taxon>
        <taxon>Pseudomonadati</taxon>
        <taxon>Bacteroidota</taxon>
        <taxon>Cytophagia</taxon>
        <taxon>Cytophagales</taxon>
        <taxon>Flectobacillaceae</taxon>
        <taxon>Aquirufa</taxon>
    </lineage>
</organism>
<keyword evidence="2" id="KW-0812">Transmembrane</keyword>
<dbReference type="Pfam" id="PF01476">
    <property type="entry name" value="LysM"/>
    <property type="match status" value="2"/>
</dbReference>
<dbReference type="CDD" id="cd00118">
    <property type="entry name" value="LysM"/>
    <property type="match status" value="2"/>
</dbReference>
<keyword evidence="2" id="KW-1133">Transmembrane helix</keyword>
<evidence type="ECO:0000256" key="2">
    <source>
        <dbReference type="SAM" id="Phobius"/>
    </source>
</evidence>
<feature type="compositionally biased region" description="Basic and acidic residues" evidence="1">
    <location>
        <begin position="97"/>
        <end position="113"/>
    </location>
</feature>
<dbReference type="RefSeq" id="WP_109322115.1">
    <property type="nucleotide sequence ID" value="NZ_CP029346.1"/>
</dbReference>
<name>A0A2S2DTL1_9BACT</name>
<dbReference type="OrthoDB" id="912393at2"/>
<accession>A0A2S2DTL1</accession>
<dbReference type="PANTHER" id="PTHR33734:SF22">
    <property type="entry name" value="MEMBRANE-BOUND LYTIC MUREIN TRANSGLYCOSYLASE D"/>
    <property type="match status" value="1"/>
</dbReference>
<feature type="transmembrane region" description="Helical" evidence="2">
    <location>
        <begin position="16"/>
        <end position="36"/>
    </location>
</feature>
<keyword evidence="2" id="KW-0472">Membrane</keyword>
<dbReference type="SUPFAM" id="SSF54106">
    <property type="entry name" value="LysM domain"/>
    <property type="match status" value="2"/>
</dbReference>
<dbReference type="KEGG" id="psez:HME7025_00488"/>
<gene>
    <name evidence="3" type="ORF">HME7025_00488</name>
</gene>
<dbReference type="Proteomes" id="UP000245468">
    <property type="component" value="Chromosome"/>
</dbReference>